<comment type="function">
    <text evidence="7">Catalyzes the formation of 4-diphosphocytidyl-2-C-methyl-D-erythritol from CTP and 2-C-methyl-D-erythritol 4-phosphate (MEP).</text>
</comment>
<dbReference type="InterPro" id="IPR001228">
    <property type="entry name" value="IspD"/>
</dbReference>
<dbReference type="RefSeq" id="WP_040041290.1">
    <property type="nucleotide sequence ID" value="NZ_JWJG01000028.1"/>
</dbReference>
<dbReference type="InterPro" id="IPR018294">
    <property type="entry name" value="ISPD_synthase_CS"/>
</dbReference>
<dbReference type="Proteomes" id="UP000031572">
    <property type="component" value="Unassembled WGS sequence"/>
</dbReference>
<feature type="site" description="Positions MEP for the nucleophilic attack" evidence="7">
    <location>
        <position position="214"/>
    </location>
</feature>
<evidence type="ECO:0000256" key="1">
    <source>
        <dbReference type="ARBA" id="ARBA00001282"/>
    </source>
</evidence>
<accession>A0A0C1Y6M6</accession>
<dbReference type="NCBIfam" id="TIGR00453">
    <property type="entry name" value="ispD"/>
    <property type="match status" value="1"/>
</dbReference>
<keyword evidence="9" id="KW-1185">Reference proteome</keyword>
<dbReference type="CDD" id="cd02516">
    <property type="entry name" value="CDP-ME_synthetase"/>
    <property type="match status" value="1"/>
</dbReference>
<dbReference type="Pfam" id="PF01128">
    <property type="entry name" value="IspD"/>
    <property type="match status" value="1"/>
</dbReference>
<dbReference type="HAMAP" id="MF_00108">
    <property type="entry name" value="IspD"/>
    <property type="match status" value="1"/>
</dbReference>
<gene>
    <name evidence="7" type="primary">ispD</name>
    <name evidence="8" type="ORF">TSA66_20155</name>
</gene>
<comment type="caution">
    <text evidence="8">The sequence shown here is derived from an EMBL/GenBank/DDBJ whole genome shotgun (WGS) entry which is preliminary data.</text>
</comment>
<keyword evidence="5 7" id="KW-0548">Nucleotidyltransferase</keyword>
<evidence type="ECO:0000313" key="9">
    <source>
        <dbReference type="Proteomes" id="UP000031572"/>
    </source>
</evidence>
<dbReference type="SUPFAM" id="SSF53448">
    <property type="entry name" value="Nucleotide-diphospho-sugar transferases"/>
    <property type="match status" value="1"/>
</dbReference>
<comment type="catalytic activity">
    <reaction evidence="1 7">
        <text>2-C-methyl-D-erythritol 4-phosphate + CTP + H(+) = 4-CDP-2-C-methyl-D-erythritol + diphosphate</text>
        <dbReference type="Rhea" id="RHEA:13429"/>
        <dbReference type="ChEBI" id="CHEBI:15378"/>
        <dbReference type="ChEBI" id="CHEBI:33019"/>
        <dbReference type="ChEBI" id="CHEBI:37563"/>
        <dbReference type="ChEBI" id="CHEBI:57823"/>
        <dbReference type="ChEBI" id="CHEBI:58262"/>
        <dbReference type="EC" id="2.7.7.60"/>
    </reaction>
</comment>
<dbReference type="PANTHER" id="PTHR32125:SF4">
    <property type="entry name" value="2-C-METHYL-D-ERYTHRITOL 4-PHOSPHATE CYTIDYLYLTRANSFERASE, CHLOROPLASTIC"/>
    <property type="match status" value="1"/>
</dbReference>
<evidence type="ECO:0000256" key="2">
    <source>
        <dbReference type="ARBA" id="ARBA00004787"/>
    </source>
</evidence>
<protein>
    <recommendedName>
        <fullName evidence="7">2-C-methyl-D-erythritol 4-phosphate cytidylyltransferase</fullName>
        <ecNumber evidence="7">2.7.7.60</ecNumber>
    </recommendedName>
    <alternativeName>
        <fullName evidence="7">4-diphosphocytidyl-2C-methyl-D-erythritol synthase</fullName>
    </alternativeName>
    <alternativeName>
        <fullName evidence="7">MEP cytidylyltransferase</fullName>
        <shortName evidence="7">MCT</shortName>
    </alternativeName>
</protein>
<feature type="site" description="Positions MEP for the nucleophilic attack" evidence="7">
    <location>
        <position position="162"/>
    </location>
</feature>
<dbReference type="STRING" id="709839.TSA66_20155"/>
<dbReference type="EC" id="2.7.7.60" evidence="7"/>
<dbReference type="FunFam" id="3.90.550.10:FF:000003">
    <property type="entry name" value="2-C-methyl-D-erythritol 4-phosphate cytidylyltransferase"/>
    <property type="match status" value="1"/>
</dbReference>
<proteinExistence type="inferred from homology"/>
<dbReference type="OrthoDB" id="9806837at2"/>
<feature type="site" description="Transition state stabilizer" evidence="7">
    <location>
        <position position="25"/>
    </location>
</feature>
<dbReference type="UniPathway" id="UPA00056">
    <property type="reaction ID" value="UER00093"/>
</dbReference>
<dbReference type="Gene3D" id="3.90.550.10">
    <property type="entry name" value="Spore Coat Polysaccharide Biosynthesis Protein SpsA, Chain A"/>
    <property type="match status" value="1"/>
</dbReference>
<feature type="site" description="Transition state stabilizer" evidence="7">
    <location>
        <position position="18"/>
    </location>
</feature>
<dbReference type="PROSITE" id="PS01295">
    <property type="entry name" value="ISPD"/>
    <property type="match status" value="1"/>
</dbReference>
<comment type="pathway">
    <text evidence="2 7">Isoprenoid biosynthesis; isopentenyl diphosphate biosynthesis via DXP pathway; isopentenyl diphosphate from 1-deoxy-D-xylulose 5-phosphate: step 2/6.</text>
</comment>
<evidence type="ECO:0000256" key="6">
    <source>
        <dbReference type="ARBA" id="ARBA00023229"/>
    </source>
</evidence>
<sequence>MMSSRYFALIPAAGVGARMSAGCPKQYLPLAGKPMLRHVLDTFAATPEIAHTYVVVSPEDGYIADVLSGASHLFDRISVIYHGGATRHQSVLNGLRAIGGQVGENDWVLVHDAARPGLNGELIGKLVCELRDDPVGGLLALPVVDTLKRGDGERRAQATVSREHLWAAQTPQMFRYALLRRALEQADAVTDEASAIEALGLQPKLVEGSPRNLKVTLPHDVALAELYLKGIA</sequence>
<dbReference type="AlphaFoldDB" id="A0A0C1Y6M6"/>
<keyword evidence="6 7" id="KW-0414">Isoprene biosynthesis</keyword>
<dbReference type="InterPro" id="IPR034683">
    <property type="entry name" value="IspD/TarI"/>
</dbReference>
<evidence type="ECO:0000313" key="8">
    <source>
        <dbReference type="EMBL" id="KIF82613.1"/>
    </source>
</evidence>
<dbReference type="GO" id="GO:0050518">
    <property type="term" value="F:2-C-methyl-D-erythritol 4-phosphate cytidylyltransferase activity"/>
    <property type="evidence" value="ECO:0007669"/>
    <property type="project" value="UniProtKB-UniRule"/>
</dbReference>
<comment type="similarity">
    <text evidence="3 7">Belongs to the IspD/TarI cytidylyltransferase family. IspD subfamily.</text>
</comment>
<dbReference type="InterPro" id="IPR029044">
    <property type="entry name" value="Nucleotide-diphossugar_trans"/>
</dbReference>
<evidence type="ECO:0000256" key="4">
    <source>
        <dbReference type="ARBA" id="ARBA00022679"/>
    </source>
</evidence>
<organism evidence="8 9">
    <name type="scientific">Noviherbaspirillum autotrophicum</name>
    <dbReference type="NCBI Taxonomy" id="709839"/>
    <lineage>
        <taxon>Bacteria</taxon>
        <taxon>Pseudomonadati</taxon>
        <taxon>Pseudomonadota</taxon>
        <taxon>Betaproteobacteria</taxon>
        <taxon>Burkholderiales</taxon>
        <taxon>Oxalobacteraceae</taxon>
        <taxon>Noviherbaspirillum</taxon>
    </lineage>
</organism>
<reference evidence="8 9" key="1">
    <citation type="submission" date="2014-12" db="EMBL/GenBank/DDBJ databases">
        <title>Denitrispirillum autotrophicum gen. nov., sp. nov., Denitrifying, Facultatively Autotrophic Bacteria Isolated from Rice Paddy Soil.</title>
        <authorList>
            <person name="Ishii S."/>
            <person name="Ashida N."/>
            <person name="Ohno H."/>
            <person name="Otsuka S."/>
            <person name="Yokota A."/>
            <person name="Senoo K."/>
        </authorList>
    </citation>
    <scope>NUCLEOTIDE SEQUENCE [LARGE SCALE GENOMIC DNA]</scope>
    <source>
        <strain evidence="8 9">TSA66</strain>
    </source>
</reference>
<dbReference type="PANTHER" id="PTHR32125">
    <property type="entry name" value="2-C-METHYL-D-ERYTHRITOL 4-PHOSPHATE CYTIDYLYLTRANSFERASE, CHLOROPLASTIC"/>
    <property type="match status" value="1"/>
</dbReference>
<name>A0A0C1Y6M6_9BURK</name>
<evidence type="ECO:0000256" key="7">
    <source>
        <dbReference type="HAMAP-Rule" id="MF_00108"/>
    </source>
</evidence>
<evidence type="ECO:0000256" key="3">
    <source>
        <dbReference type="ARBA" id="ARBA00009789"/>
    </source>
</evidence>
<dbReference type="EMBL" id="JWJG01000028">
    <property type="protein sequence ID" value="KIF82613.1"/>
    <property type="molecule type" value="Genomic_DNA"/>
</dbReference>
<keyword evidence="4 7" id="KW-0808">Transferase</keyword>
<dbReference type="GO" id="GO:0019288">
    <property type="term" value="P:isopentenyl diphosphate biosynthetic process, methylerythritol 4-phosphate pathway"/>
    <property type="evidence" value="ECO:0007669"/>
    <property type="project" value="UniProtKB-UniRule"/>
</dbReference>
<evidence type="ECO:0000256" key="5">
    <source>
        <dbReference type="ARBA" id="ARBA00022695"/>
    </source>
</evidence>
<dbReference type="InterPro" id="IPR050088">
    <property type="entry name" value="IspD/TarI_cytidylyltransf_bact"/>
</dbReference>